<evidence type="ECO:0000313" key="3">
    <source>
        <dbReference type="Proteomes" id="UP000006697"/>
    </source>
</evidence>
<protein>
    <recommendedName>
        <fullName evidence="4">DUF3306 domain-containing protein</fullName>
    </recommendedName>
</protein>
<reference evidence="2 3" key="1">
    <citation type="journal article" date="2007" name="PLoS Genet.">
        <title>A tale of two oxidation states: bacterial colonization of arsenic-rich environments.</title>
        <authorList>
            <person name="Muller D."/>
            <person name="Medigue C."/>
            <person name="Koechler S."/>
            <person name="Barbe V."/>
            <person name="Barakat M."/>
            <person name="Talla E."/>
            <person name="Bonnefoy V."/>
            <person name="Krin E."/>
            <person name="Arsene-Ploetze F."/>
            <person name="Carapito C."/>
            <person name="Chandler M."/>
            <person name="Cournoyer B."/>
            <person name="Cruveiller S."/>
            <person name="Dossat C."/>
            <person name="Duval S."/>
            <person name="Heymann M."/>
            <person name="Leize E."/>
            <person name="Lieutaud A."/>
            <person name="Lievremont D."/>
            <person name="Makita Y."/>
            <person name="Mangenot S."/>
            <person name="Nitschke W."/>
            <person name="Ortet P."/>
            <person name="Perdrial N."/>
            <person name="Schoepp B."/>
            <person name="Siguier N."/>
            <person name="Simeonova D.D."/>
            <person name="Rouy Z."/>
            <person name="Segurens B."/>
            <person name="Turlin E."/>
            <person name="Vallenet D."/>
            <person name="Van Dorsselaer A."/>
            <person name="Weiss S."/>
            <person name="Weissenbach J."/>
            <person name="Lett M.C."/>
            <person name="Danchin A."/>
            <person name="Bertin P.N."/>
        </authorList>
    </citation>
    <scope>NUCLEOTIDE SEQUENCE [LARGE SCALE GENOMIC DNA]</scope>
    <source>
        <strain evidence="3">ULPAs1</strain>
    </source>
</reference>
<evidence type="ECO:0000313" key="2">
    <source>
        <dbReference type="EMBL" id="CAL61580.1"/>
    </source>
</evidence>
<dbReference type="HOGENOM" id="CLU_102164_1_0_4"/>
<keyword evidence="3" id="KW-1185">Reference proteome</keyword>
<dbReference type="STRING" id="204773.HEAR1408"/>
<evidence type="ECO:0000256" key="1">
    <source>
        <dbReference type="SAM" id="MobiDB-lite"/>
    </source>
</evidence>
<dbReference type="AlphaFoldDB" id="A4G4Z3"/>
<dbReference type="OrthoDB" id="8776025at2"/>
<accession>A4G4Z3</accession>
<dbReference type="InterPro" id="IPR021735">
    <property type="entry name" value="DUF3306"/>
</dbReference>
<evidence type="ECO:0008006" key="4">
    <source>
        <dbReference type="Google" id="ProtNLM"/>
    </source>
</evidence>
<feature type="compositionally biased region" description="Basic and acidic residues" evidence="1">
    <location>
        <begin position="200"/>
        <end position="227"/>
    </location>
</feature>
<sequence>MAAEDFFARWSKKKNDVSSAAGEPQQDSAVAPLPEAHDKAGEAVAQDAATQALPTQADVEKLTHDSDYSAFMTQGVDESVKRSAMKKLFSNPHFNIMDGLDVYIEDYSKFEPISPALLASLSHAKGLLDPLSQLQAPIMRLLETNPEKNTAAPDSVQPTPARDGVTQEDAQAPETAAALSDADQEKDYPEQEPYQGSENQDSKTAKENVVKKEDVQALKTSPKLDDV</sequence>
<dbReference type="Proteomes" id="UP000006697">
    <property type="component" value="Chromosome"/>
</dbReference>
<dbReference type="Pfam" id="PF11748">
    <property type="entry name" value="DUF3306"/>
    <property type="match status" value="1"/>
</dbReference>
<gene>
    <name evidence="2" type="ordered locus">HEAR1408</name>
</gene>
<organism evidence="2 3">
    <name type="scientific">Herminiimonas arsenicoxydans</name>
    <dbReference type="NCBI Taxonomy" id="204773"/>
    <lineage>
        <taxon>Bacteria</taxon>
        <taxon>Pseudomonadati</taxon>
        <taxon>Pseudomonadota</taxon>
        <taxon>Betaproteobacteria</taxon>
        <taxon>Burkholderiales</taxon>
        <taxon>Oxalobacteraceae</taxon>
        <taxon>Herminiimonas</taxon>
    </lineage>
</organism>
<proteinExistence type="predicted"/>
<feature type="region of interest" description="Disordered" evidence="1">
    <location>
        <begin position="1"/>
        <end position="48"/>
    </location>
</feature>
<dbReference type="eggNOG" id="ENOG5032ZGA">
    <property type="taxonomic scope" value="Bacteria"/>
</dbReference>
<name>A4G4Z3_HERAR</name>
<feature type="region of interest" description="Disordered" evidence="1">
    <location>
        <begin position="145"/>
        <end position="227"/>
    </location>
</feature>
<dbReference type="KEGG" id="har:HEAR1408"/>
<dbReference type="EMBL" id="CU207211">
    <property type="protein sequence ID" value="CAL61580.1"/>
    <property type="molecule type" value="Genomic_DNA"/>
</dbReference>